<reference evidence="1 2" key="1">
    <citation type="submission" date="2020-08" db="EMBL/GenBank/DDBJ databases">
        <title>Genomic Encyclopedia of Type Strains, Phase IV (KMG-IV): sequencing the most valuable type-strain genomes for metagenomic binning, comparative biology and taxonomic classification.</title>
        <authorList>
            <person name="Goeker M."/>
        </authorList>
    </citation>
    <scope>NUCLEOTIDE SEQUENCE [LARGE SCALE GENOMIC DNA]</scope>
    <source>
        <strain evidence="1 2">DSM 100039</strain>
    </source>
</reference>
<dbReference type="Proteomes" id="UP000556329">
    <property type="component" value="Unassembled WGS sequence"/>
</dbReference>
<sequence>MACDARCVLMRCRWYKAHASFILVAMIRADPLPAVSPLLPRVPAWALPDGPVEHQPDAAFYAGAALTSLDQLVRSDPPWAGAWRQRLALKSAVAAVRLAARGEDEAALRDVWHLRQPGADPGPAGTILDAWRRLASQPPVIDGERLVKVMELLGLRWDDAFADLPGMIRDMLGERRPAPFAAAAIASHVIALSPGSEVLAWWLADLVVAQKLRWPRPVPLLMAQAFAPALRSQGTRAAATKIRPGEQKEFERAVCLAVAQGAAEACRLGTELGRRAGRLMAVAPKLRAKGAGEVIFLLLNEDAVSGSLATKNLSRFGARRLFERLQKFEAVRELSGRPTFRLFGL</sequence>
<dbReference type="EMBL" id="JACHEF010000010">
    <property type="protein sequence ID" value="MBB6413830.1"/>
    <property type="molecule type" value="Genomic_DNA"/>
</dbReference>
<accession>A0A841PTE6</accession>
<dbReference type="InterPro" id="IPR009843">
    <property type="entry name" value="DUF1403"/>
</dbReference>
<organism evidence="1 2">
    <name type="scientific">Mesorhizobium sangaii</name>
    <dbReference type="NCBI Taxonomy" id="505389"/>
    <lineage>
        <taxon>Bacteria</taxon>
        <taxon>Pseudomonadati</taxon>
        <taxon>Pseudomonadota</taxon>
        <taxon>Alphaproteobacteria</taxon>
        <taxon>Hyphomicrobiales</taxon>
        <taxon>Phyllobacteriaceae</taxon>
        <taxon>Mesorhizobium</taxon>
    </lineage>
</organism>
<evidence type="ECO:0000313" key="1">
    <source>
        <dbReference type="EMBL" id="MBB6413830.1"/>
    </source>
</evidence>
<gene>
    <name evidence="1" type="ORF">HNQ71_006539</name>
</gene>
<comment type="caution">
    <text evidence="1">The sequence shown here is derived from an EMBL/GenBank/DDBJ whole genome shotgun (WGS) entry which is preliminary data.</text>
</comment>
<protein>
    <recommendedName>
        <fullName evidence="3">DUF1403 family protein</fullName>
    </recommendedName>
</protein>
<proteinExistence type="predicted"/>
<evidence type="ECO:0008006" key="3">
    <source>
        <dbReference type="Google" id="ProtNLM"/>
    </source>
</evidence>
<name>A0A841PTE6_9HYPH</name>
<dbReference type="AlphaFoldDB" id="A0A841PTE6"/>
<keyword evidence="2" id="KW-1185">Reference proteome</keyword>
<dbReference type="Pfam" id="PF07183">
    <property type="entry name" value="DUF1403"/>
    <property type="match status" value="1"/>
</dbReference>
<evidence type="ECO:0000313" key="2">
    <source>
        <dbReference type="Proteomes" id="UP000556329"/>
    </source>
</evidence>